<reference evidence="1 2" key="1">
    <citation type="submission" date="2017-07" db="EMBL/GenBank/DDBJ databases">
        <title>Genome Sequence of Antarctobacter heliothermus Strain SMS3 Isolated from a culture of the Diatom Skeletonema marinoi.</title>
        <authorList>
            <person name="Topel M."/>
            <person name="Pinder M.I.M."/>
            <person name="Johansson O.N."/>
            <person name="Kourtchenko O."/>
            <person name="Godhe A."/>
            <person name="Clarke A.K."/>
        </authorList>
    </citation>
    <scope>NUCLEOTIDE SEQUENCE [LARGE SCALE GENOMIC DNA]</scope>
    <source>
        <strain evidence="1 2">SMS3</strain>
    </source>
</reference>
<dbReference type="AlphaFoldDB" id="A0A222E1Q3"/>
<dbReference type="Proteomes" id="UP000203589">
    <property type="component" value="Chromosome"/>
</dbReference>
<accession>A0A222E1Q3</accession>
<proteinExistence type="predicted"/>
<keyword evidence="2" id="KW-1185">Reference proteome</keyword>
<protein>
    <submittedName>
        <fullName evidence="1">Uncharacterized protein</fullName>
    </submittedName>
</protein>
<evidence type="ECO:0000313" key="2">
    <source>
        <dbReference type="Proteomes" id="UP000203589"/>
    </source>
</evidence>
<dbReference type="EMBL" id="CP022540">
    <property type="protein sequence ID" value="ASP20159.1"/>
    <property type="molecule type" value="Genomic_DNA"/>
</dbReference>
<sequence>MLVVLDDFLNDKVQEFLGEFRVEIGLECQILEPRDLIVFARGVGWGKVVLRLENAHGLSVLEPLCERENEDRVETVDRLAVFLEQVGSAGNGVSQWPSLSV</sequence>
<organism evidence="1 2">
    <name type="scientific">Antarctobacter heliothermus</name>
    <dbReference type="NCBI Taxonomy" id="74033"/>
    <lineage>
        <taxon>Bacteria</taxon>
        <taxon>Pseudomonadati</taxon>
        <taxon>Pseudomonadota</taxon>
        <taxon>Alphaproteobacteria</taxon>
        <taxon>Rhodobacterales</taxon>
        <taxon>Roseobacteraceae</taxon>
        <taxon>Antarctobacter</taxon>
    </lineage>
</organism>
<evidence type="ECO:0000313" key="1">
    <source>
        <dbReference type="EMBL" id="ASP20159.1"/>
    </source>
</evidence>
<dbReference type="KEGG" id="aht:ANTHELSMS3_01461"/>
<name>A0A222E1Q3_9RHOB</name>
<gene>
    <name evidence="1" type="ORF">ANTHELSMS3_01461</name>
</gene>